<accession>A0A348FXT2</accession>
<name>A0A348FXT2_9HYPH</name>
<evidence type="ECO:0000313" key="2">
    <source>
        <dbReference type="Proteomes" id="UP000266934"/>
    </source>
</evidence>
<evidence type="ECO:0000313" key="1">
    <source>
        <dbReference type="EMBL" id="BBF92115.1"/>
    </source>
</evidence>
<dbReference type="RefSeq" id="WP_126397826.1">
    <property type="nucleotide sequence ID" value="NZ_AP018907.1"/>
</dbReference>
<dbReference type="Proteomes" id="UP000266934">
    <property type="component" value="Chromosome"/>
</dbReference>
<organism evidence="1 2">
    <name type="scientific">Blastochloris tepida</name>
    <dbReference type="NCBI Taxonomy" id="2233851"/>
    <lineage>
        <taxon>Bacteria</taxon>
        <taxon>Pseudomonadati</taxon>
        <taxon>Pseudomonadota</taxon>
        <taxon>Alphaproteobacteria</taxon>
        <taxon>Hyphomicrobiales</taxon>
        <taxon>Blastochloridaceae</taxon>
        <taxon>Blastochloris</taxon>
    </lineage>
</organism>
<proteinExistence type="predicted"/>
<dbReference type="AlphaFoldDB" id="A0A348FXT2"/>
<dbReference type="EMBL" id="AP018907">
    <property type="protein sequence ID" value="BBF92115.1"/>
    <property type="molecule type" value="Genomic_DNA"/>
</dbReference>
<sequence length="248" mass="27175">MSAEYRFKIDGAYTPATLPMERLAEYISALARLLGEGAQVHFRGVAEGSAVLVADVDEPARPKVRDRFDSVRTGTGPREAAKAFAELDDLLRADNATGSLATDTPCNVIPFPGKNRPMPITFGPFTQEGTLDGEVIRVGGKDVTVPVNLRDPSGCVLTGLYTTREIARELGHLLFGPTIRVYGTGKWRRLAEGVWQLDEFKIVNFEKLDDAPLTDVVARLRSAKGSQWRERADPVAEILADRHDEDAP</sequence>
<keyword evidence="2" id="KW-1185">Reference proteome</keyword>
<protein>
    <submittedName>
        <fullName evidence="1">Uncharacterized protein</fullName>
    </submittedName>
</protein>
<gene>
    <name evidence="1" type="ORF">BLTE_08000</name>
</gene>
<dbReference type="OrthoDB" id="5947241at2"/>
<reference evidence="1 2" key="1">
    <citation type="submission" date="2018-08" db="EMBL/GenBank/DDBJ databases">
        <title>Complete genome sequencing of Blastochloris tepida GI.</title>
        <authorList>
            <person name="Tsukatani Y."/>
            <person name="Mori H."/>
        </authorList>
    </citation>
    <scope>NUCLEOTIDE SEQUENCE [LARGE SCALE GENOMIC DNA]</scope>
    <source>
        <strain evidence="1 2">GI</strain>
    </source>
</reference>
<dbReference type="KEGG" id="blag:BLTE_08000"/>